<dbReference type="EMBL" id="JADGMS010000017">
    <property type="protein sequence ID" value="KAF9663832.1"/>
    <property type="molecule type" value="Genomic_DNA"/>
</dbReference>
<evidence type="ECO:0000313" key="1">
    <source>
        <dbReference type="EMBL" id="KAF9663832.1"/>
    </source>
</evidence>
<sequence length="127" mass="14551">MDGDLPLYSIADSNLDSEFMMDSEINWILASPGKMPGNPLDRLQAPFNSGRANRYNVPKGPNVPSCKSVLIGYNRARCQQFLSSTRSYSMPMRDRGLSLTCTLCFRELVKFPYCYYYYFCWIEGVLN</sequence>
<organism evidence="1 2">
    <name type="scientific">Salix dunnii</name>
    <dbReference type="NCBI Taxonomy" id="1413687"/>
    <lineage>
        <taxon>Eukaryota</taxon>
        <taxon>Viridiplantae</taxon>
        <taxon>Streptophyta</taxon>
        <taxon>Embryophyta</taxon>
        <taxon>Tracheophyta</taxon>
        <taxon>Spermatophyta</taxon>
        <taxon>Magnoliopsida</taxon>
        <taxon>eudicotyledons</taxon>
        <taxon>Gunneridae</taxon>
        <taxon>Pentapetalae</taxon>
        <taxon>rosids</taxon>
        <taxon>fabids</taxon>
        <taxon>Malpighiales</taxon>
        <taxon>Salicaceae</taxon>
        <taxon>Saliceae</taxon>
        <taxon>Salix</taxon>
    </lineage>
</organism>
<gene>
    <name evidence="1" type="ORF">SADUNF_Sadunf17G0093000</name>
</gene>
<accession>A0A835MET8</accession>
<protein>
    <submittedName>
        <fullName evidence="1">Uncharacterized protein</fullName>
    </submittedName>
</protein>
<dbReference type="Proteomes" id="UP000657918">
    <property type="component" value="Unassembled WGS sequence"/>
</dbReference>
<proteinExistence type="predicted"/>
<comment type="caution">
    <text evidence="1">The sequence shown here is derived from an EMBL/GenBank/DDBJ whole genome shotgun (WGS) entry which is preliminary data.</text>
</comment>
<dbReference type="AlphaFoldDB" id="A0A835MET8"/>
<name>A0A835MET8_9ROSI</name>
<keyword evidence="2" id="KW-1185">Reference proteome</keyword>
<evidence type="ECO:0000313" key="2">
    <source>
        <dbReference type="Proteomes" id="UP000657918"/>
    </source>
</evidence>
<reference evidence="1 2" key="1">
    <citation type="submission" date="2020-10" db="EMBL/GenBank/DDBJ databases">
        <title>Plant Genome Project.</title>
        <authorList>
            <person name="Zhang R.-G."/>
        </authorList>
    </citation>
    <scope>NUCLEOTIDE SEQUENCE [LARGE SCALE GENOMIC DNA]</scope>
    <source>
        <strain evidence="1">FAFU-HL-1</strain>
        <tissue evidence="1">Leaf</tissue>
    </source>
</reference>